<dbReference type="InterPro" id="IPR036397">
    <property type="entry name" value="RNaseH_sf"/>
</dbReference>
<evidence type="ECO:0000313" key="3">
    <source>
        <dbReference type="EMBL" id="KAK3855125.1"/>
    </source>
</evidence>
<protein>
    <recommendedName>
        <fullName evidence="2">Tc1-like transposase DDE domain-containing protein</fullName>
    </recommendedName>
</protein>
<dbReference type="Proteomes" id="UP001286313">
    <property type="component" value="Unassembled WGS sequence"/>
</dbReference>
<dbReference type="AlphaFoldDB" id="A0AAE1BQZ4"/>
<dbReference type="Gene3D" id="3.30.420.10">
    <property type="entry name" value="Ribonuclease H-like superfamily/Ribonuclease H"/>
    <property type="match status" value="1"/>
</dbReference>
<feature type="domain" description="Tc1-like transposase DDE" evidence="2">
    <location>
        <begin position="51"/>
        <end position="103"/>
    </location>
</feature>
<proteinExistence type="predicted"/>
<sequence>MVVAGVPRLIKRLGSHKVPAGEKPHPYSKTAEGTKSRASPGGAEVLQQYVAPCHTAHIVKKWLSESEVEHIPVWPANSPDISPIENLWAIVKGKLRNEDTSTVTSLESALRRAWSSISMETVIKLIDSVLTIYRKSENIKDIP</sequence>
<evidence type="ECO:0000256" key="1">
    <source>
        <dbReference type="SAM" id="MobiDB-lite"/>
    </source>
</evidence>
<gene>
    <name evidence="3" type="ORF">Pcinc_038449</name>
</gene>
<keyword evidence="4" id="KW-1185">Reference proteome</keyword>
<accession>A0AAE1BQZ4</accession>
<dbReference type="EMBL" id="JAWQEG010006343">
    <property type="protein sequence ID" value="KAK3855125.1"/>
    <property type="molecule type" value="Genomic_DNA"/>
</dbReference>
<evidence type="ECO:0000259" key="2">
    <source>
        <dbReference type="Pfam" id="PF13358"/>
    </source>
</evidence>
<reference evidence="3" key="1">
    <citation type="submission" date="2023-10" db="EMBL/GenBank/DDBJ databases">
        <title>Genome assemblies of two species of porcelain crab, Petrolisthes cinctipes and Petrolisthes manimaculis (Anomura: Porcellanidae).</title>
        <authorList>
            <person name="Angst P."/>
        </authorList>
    </citation>
    <scope>NUCLEOTIDE SEQUENCE</scope>
    <source>
        <strain evidence="3">PB745_01</strain>
        <tissue evidence="3">Gill</tissue>
    </source>
</reference>
<organism evidence="3 4">
    <name type="scientific">Petrolisthes cinctipes</name>
    <name type="common">Flat porcelain crab</name>
    <dbReference type="NCBI Taxonomy" id="88211"/>
    <lineage>
        <taxon>Eukaryota</taxon>
        <taxon>Metazoa</taxon>
        <taxon>Ecdysozoa</taxon>
        <taxon>Arthropoda</taxon>
        <taxon>Crustacea</taxon>
        <taxon>Multicrustacea</taxon>
        <taxon>Malacostraca</taxon>
        <taxon>Eumalacostraca</taxon>
        <taxon>Eucarida</taxon>
        <taxon>Decapoda</taxon>
        <taxon>Pleocyemata</taxon>
        <taxon>Anomura</taxon>
        <taxon>Galatheoidea</taxon>
        <taxon>Porcellanidae</taxon>
        <taxon>Petrolisthes</taxon>
    </lineage>
</organism>
<name>A0AAE1BQZ4_PETCI</name>
<comment type="caution">
    <text evidence="3">The sequence shown here is derived from an EMBL/GenBank/DDBJ whole genome shotgun (WGS) entry which is preliminary data.</text>
</comment>
<dbReference type="Pfam" id="PF13358">
    <property type="entry name" value="DDE_3"/>
    <property type="match status" value="1"/>
</dbReference>
<feature type="region of interest" description="Disordered" evidence="1">
    <location>
        <begin position="14"/>
        <end position="40"/>
    </location>
</feature>
<evidence type="ECO:0000313" key="4">
    <source>
        <dbReference type="Proteomes" id="UP001286313"/>
    </source>
</evidence>
<dbReference type="InterPro" id="IPR038717">
    <property type="entry name" value="Tc1-like_DDE_dom"/>
</dbReference>
<dbReference type="GO" id="GO:0003676">
    <property type="term" value="F:nucleic acid binding"/>
    <property type="evidence" value="ECO:0007669"/>
    <property type="project" value="InterPro"/>
</dbReference>